<evidence type="ECO:0000313" key="2">
    <source>
        <dbReference type="EMBL" id="CAA9441484.1"/>
    </source>
</evidence>
<proteinExistence type="predicted"/>
<reference evidence="2" key="1">
    <citation type="submission" date="2020-02" db="EMBL/GenBank/DDBJ databases">
        <authorList>
            <person name="Meier V. D."/>
        </authorList>
    </citation>
    <scope>NUCLEOTIDE SEQUENCE</scope>
    <source>
        <strain evidence="2">AVDCRST_MAG66</strain>
    </source>
</reference>
<feature type="compositionally biased region" description="Basic and acidic residues" evidence="1">
    <location>
        <begin position="1"/>
        <end position="11"/>
    </location>
</feature>
<feature type="compositionally biased region" description="Basic and acidic residues" evidence="1">
    <location>
        <begin position="141"/>
        <end position="152"/>
    </location>
</feature>
<feature type="compositionally biased region" description="Basic and acidic residues" evidence="1">
    <location>
        <begin position="88"/>
        <end position="98"/>
    </location>
</feature>
<evidence type="ECO:0000256" key="1">
    <source>
        <dbReference type="SAM" id="MobiDB-lite"/>
    </source>
</evidence>
<gene>
    <name evidence="2" type="ORF">AVDCRST_MAG66-4025</name>
</gene>
<feature type="non-terminal residue" evidence="2">
    <location>
        <position position="1"/>
    </location>
</feature>
<dbReference type="EMBL" id="CADCUS010000555">
    <property type="protein sequence ID" value="CAA9441484.1"/>
    <property type="molecule type" value="Genomic_DNA"/>
</dbReference>
<feature type="compositionally biased region" description="Low complexity" evidence="1">
    <location>
        <begin position="99"/>
        <end position="110"/>
    </location>
</feature>
<feature type="non-terminal residue" evidence="2">
    <location>
        <position position="161"/>
    </location>
</feature>
<sequence>EGEGQQGHRAEPQGATRLHGPRHVRDRCGPARHRGEEPAAGPGVAGGRVRDRRRRRGVAARTPHPGVLPRQLDQPRAAPHAQAPAAPRGDRPPDRQDQGGRAVAGAAVAVLPRRQGQVRAGAGEGQEGLRQAHRPGQARRAARDRPRLRAGREGSGPGDAV</sequence>
<organism evidence="2">
    <name type="scientific">uncultured Pseudonocardia sp</name>
    <dbReference type="NCBI Taxonomy" id="211455"/>
    <lineage>
        <taxon>Bacteria</taxon>
        <taxon>Bacillati</taxon>
        <taxon>Actinomycetota</taxon>
        <taxon>Actinomycetes</taxon>
        <taxon>Pseudonocardiales</taxon>
        <taxon>Pseudonocardiaceae</taxon>
        <taxon>Pseudonocardia</taxon>
        <taxon>environmental samples</taxon>
    </lineage>
</organism>
<dbReference type="AlphaFoldDB" id="A0A6J4QIB3"/>
<protein>
    <submittedName>
        <fullName evidence="2">TmRNA-binding protein SmpB</fullName>
    </submittedName>
</protein>
<feature type="compositionally biased region" description="Basic residues" evidence="1">
    <location>
        <begin position="131"/>
        <end position="140"/>
    </location>
</feature>
<feature type="compositionally biased region" description="Low complexity" evidence="1">
    <location>
        <begin position="74"/>
        <end position="87"/>
    </location>
</feature>
<feature type="region of interest" description="Disordered" evidence="1">
    <location>
        <begin position="1"/>
        <end position="161"/>
    </location>
</feature>
<feature type="compositionally biased region" description="Basic and acidic residues" evidence="1">
    <location>
        <begin position="26"/>
        <end position="37"/>
    </location>
</feature>
<name>A0A6J4QIB3_9PSEU</name>
<accession>A0A6J4QIB3</accession>